<dbReference type="GO" id="GO:0003677">
    <property type="term" value="F:DNA binding"/>
    <property type="evidence" value="ECO:0007669"/>
    <property type="project" value="UniProtKB-KW"/>
</dbReference>
<dbReference type="PROSITE" id="PS00552">
    <property type="entry name" value="HTH_MERR_1"/>
    <property type="match status" value="1"/>
</dbReference>
<dbReference type="Pfam" id="PF13411">
    <property type="entry name" value="MerR_1"/>
    <property type="match status" value="1"/>
</dbReference>
<dbReference type="GeneID" id="98001008"/>
<proteinExistence type="predicted"/>
<name>A0A3E3DV84_9FIRM</name>
<accession>A0A3E3DV84</accession>
<keyword evidence="2" id="KW-0175">Coiled coil</keyword>
<dbReference type="EMBL" id="QUSM01000007">
    <property type="protein sequence ID" value="RGD73197.1"/>
    <property type="molecule type" value="Genomic_DNA"/>
</dbReference>
<evidence type="ECO:0000256" key="1">
    <source>
        <dbReference type="ARBA" id="ARBA00023125"/>
    </source>
</evidence>
<dbReference type="InterPro" id="IPR000551">
    <property type="entry name" value="MerR-type_HTH_dom"/>
</dbReference>
<reference evidence="4 5" key="1">
    <citation type="submission" date="2018-08" db="EMBL/GenBank/DDBJ databases">
        <title>A genome reference for cultivated species of the human gut microbiota.</title>
        <authorList>
            <person name="Zou Y."/>
            <person name="Xue W."/>
            <person name="Luo G."/>
        </authorList>
    </citation>
    <scope>NUCLEOTIDE SEQUENCE [LARGE SCALE GENOMIC DNA]</scope>
    <source>
        <strain evidence="4 5">AM25-6</strain>
    </source>
</reference>
<evidence type="ECO:0000313" key="5">
    <source>
        <dbReference type="Proteomes" id="UP000261212"/>
    </source>
</evidence>
<dbReference type="CDD" id="cd01109">
    <property type="entry name" value="HTH_YyaN"/>
    <property type="match status" value="1"/>
</dbReference>
<sequence length="127" mass="14975">MKIAEVSKKLNVSQDTIRYYERIGLIPHVPRNSGGIREFRDEDLNWIEFIRCMRGSGLSIESLVEYVSLFQQGDETIEGRKEILLEEREKLSKKISEMQSTLERLDYKIKRYSDGLMKKCEDNLIKK</sequence>
<dbReference type="InterPro" id="IPR047057">
    <property type="entry name" value="MerR_fam"/>
</dbReference>
<dbReference type="PROSITE" id="PS50937">
    <property type="entry name" value="HTH_MERR_2"/>
    <property type="match status" value="1"/>
</dbReference>
<gene>
    <name evidence="4" type="ORF">DW687_10665</name>
</gene>
<dbReference type="RefSeq" id="WP_007050732.1">
    <property type="nucleotide sequence ID" value="NZ_CABKNJ010000001.1"/>
</dbReference>
<evidence type="ECO:0000313" key="4">
    <source>
        <dbReference type="EMBL" id="RGD73197.1"/>
    </source>
</evidence>
<feature type="coiled-coil region" evidence="2">
    <location>
        <begin position="81"/>
        <end position="108"/>
    </location>
</feature>
<dbReference type="Gene3D" id="1.10.1660.10">
    <property type="match status" value="1"/>
</dbReference>
<evidence type="ECO:0000256" key="2">
    <source>
        <dbReference type="SAM" id="Coils"/>
    </source>
</evidence>
<dbReference type="AlphaFoldDB" id="A0A3E3DV84"/>
<dbReference type="Proteomes" id="UP000261212">
    <property type="component" value="Unassembled WGS sequence"/>
</dbReference>
<evidence type="ECO:0000259" key="3">
    <source>
        <dbReference type="PROSITE" id="PS50937"/>
    </source>
</evidence>
<dbReference type="InterPro" id="IPR009061">
    <property type="entry name" value="DNA-bd_dom_put_sf"/>
</dbReference>
<dbReference type="PANTHER" id="PTHR30204">
    <property type="entry name" value="REDOX-CYCLING DRUG-SENSING TRANSCRIPTIONAL ACTIVATOR SOXR"/>
    <property type="match status" value="1"/>
</dbReference>
<dbReference type="PRINTS" id="PR00040">
    <property type="entry name" value="HTHMERR"/>
</dbReference>
<keyword evidence="1" id="KW-0238">DNA-binding</keyword>
<dbReference type="SUPFAM" id="SSF46955">
    <property type="entry name" value="Putative DNA-binding domain"/>
    <property type="match status" value="1"/>
</dbReference>
<dbReference type="GO" id="GO:0003700">
    <property type="term" value="F:DNA-binding transcription factor activity"/>
    <property type="evidence" value="ECO:0007669"/>
    <property type="project" value="InterPro"/>
</dbReference>
<comment type="caution">
    <text evidence="4">The sequence shown here is derived from an EMBL/GenBank/DDBJ whole genome shotgun (WGS) entry which is preliminary data.</text>
</comment>
<dbReference type="PANTHER" id="PTHR30204:SF98">
    <property type="entry name" value="HTH-TYPE TRANSCRIPTIONAL REGULATOR ADHR"/>
    <property type="match status" value="1"/>
</dbReference>
<feature type="domain" description="HTH merR-type" evidence="3">
    <location>
        <begin position="1"/>
        <end position="69"/>
    </location>
</feature>
<dbReference type="SMART" id="SM00422">
    <property type="entry name" value="HTH_MERR"/>
    <property type="match status" value="1"/>
</dbReference>
<protein>
    <submittedName>
        <fullName evidence="4">MerR family transcriptional regulator</fullName>
    </submittedName>
</protein>
<organism evidence="4 5">
    <name type="scientific">Anaerofustis stercorihominis</name>
    <dbReference type="NCBI Taxonomy" id="214853"/>
    <lineage>
        <taxon>Bacteria</taxon>
        <taxon>Bacillati</taxon>
        <taxon>Bacillota</taxon>
        <taxon>Clostridia</taxon>
        <taxon>Eubacteriales</taxon>
        <taxon>Eubacteriaceae</taxon>
        <taxon>Anaerofustis</taxon>
    </lineage>
</organism>